<feature type="signal peptide" evidence="1">
    <location>
        <begin position="1"/>
        <end position="22"/>
    </location>
</feature>
<evidence type="ECO:0000313" key="3">
    <source>
        <dbReference type="Proteomes" id="UP001152599"/>
    </source>
</evidence>
<comment type="caution">
    <text evidence="2">The sequence shown here is derived from an EMBL/GenBank/DDBJ whole genome shotgun (WGS) entry which is preliminary data.</text>
</comment>
<accession>A0A9X4MZ41</accession>
<dbReference type="AlphaFoldDB" id="A0A9X4MZ41"/>
<evidence type="ECO:0000313" key="2">
    <source>
        <dbReference type="EMBL" id="MDG4945617.1"/>
    </source>
</evidence>
<dbReference type="Gene3D" id="1.25.40.10">
    <property type="entry name" value="Tetratricopeptide repeat domain"/>
    <property type="match status" value="1"/>
</dbReference>
<dbReference type="EMBL" id="JANCMU010000001">
    <property type="protein sequence ID" value="MDG4945617.1"/>
    <property type="molecule type" value="Genomic_DNA"/>
</dbReference>
<sequence>MKKIIPLLFVASAFIAPNFGNAQNCDSYEISLNKLVQTKDYDAAYPKLKEALAACPSEKINFYNFGETILENKIANAANDVEKKKYANELVTLIDNRIKNFKDGKEAFWKGEAINYELNYGLVDKMGAYEKYKELFSSSEDTQKLSTSTVLAYYSTSIELMNEEKLDFEEVLKVYFQTKKVAEDNIEMRSVEYGTLAEKLDSIQKTNPKKDLTPAEKQTMANAQSAKDMFVQINESMEAILEQYTTCDNVAAMFANRFEANKDSLEWLTGSYQALASKDCYDNPVMERIEEQYNIVWKKQNPQAEQTQVASRGGGGTVGSPYGSGVRKYKAGNYSGAIEDFKKAMDEVTGTTRGDVAYYIALSYQKTGSLSNAVSWAKRAANYKPGWGAPYQLIASAFGASANACGNSQFEKLSTYWVAADYANKAAAVDSRSASWAKSAVRSYEGTAPNQELIFQAGKKKGDRVSISCLGGATTTVR</sequence>
<feature type="chain" id="PRO_5040777259" description="Tetratricopeptide repeat-containing protein" evidence="1">
    <location>
        <begin position="23"/>
        <end position="478"/>
    </location>
</feature>
<organism evidence="2 3">
    <name type="scientific">Profundicola chukchiensis</name>
    <dbReference type="NCBI Taxonomy" id="2961959"/>
    <lineage>
        <taxon>Bacteria</taxon>
        <taxon>Pseudomonadati</taxon>
        <taxon>Bacteroidota</taxon>
        <taxon>Flavobacteriia</taxon>
        <taxon>Flavobacteriales</taxon>
        <taxon>Weeksellaceae</taxon>
        <taxon>Profundicola</taxon>
    </lineage>
</organism>
<reference evidence="2" key="1">
    <citation type="submission" date="2022-07" db="EMBL/GenBank/DDBJ databases">
        <title>Description and genome-wide analysis of Profundicola chukchiensis gen. nov., sp. nov., marine bacteria isolated from bottom sediments of the Chukchi Sea.</title>
        <authorList>
            <person name="Romanenko L."/>
            <person name="Otstavnykh N."/>
            <person name="Kurilenko V."/>
            <person name="Eremeev V."/>
            <person name="Velansky P."/>
            <person name="Mikhailov V."/>
            <person name="Isaeva M."/>
        </authorList>
    </citation>
    <scope>NUCLEOTIDE SEQUENCE</scope>
    <source>
        <strain evidence="2">KMM 9713</strain>
    </source>
</reference>
<dbReference type="Proteomes" id="UP001152599">
    <property type="component" value="Unassembled WGS sequence"/>
</dbReference>
<evidence type="ECO:0008006" key="4">
    <source>
        <dbReference type="Google" id="ProtNLM"/>
    </source>
</evidence>
<gene>
    <name evidence="2" type="ORF">NMK71_04255</name>
</gene>
<dbReference type="InterPro" id="IPR011990">
    <property type="entry name" value="TPR-like_helical_dom_sf"/>
</dbReference>
<keyword evidence="1" id="KW-0732">Signal</keyword>
<evidence type="ECO:0000256" key="1">
    <source>
        <dbReference type="SAM" id="SignalP"/>
    </source>
</evidence>
<dbReference type="SUPFAM" id="SSF48452">
    <property type="entry name" value="TPR-like"/>
    <property type="match status" value="1"/>
</dbReference>
<protein>
    <recommendedName>
        <fullName evidence="4">Tetratricopeptide repeat-containing protein</fullName>
    </recommendedName>
</protein>
<keyword evidence="3" id="KW-1185">Reference proteome</keyword>
<name>A0A9X4MZ41_9FLAO</name>
<proteinExistence type="predicted"/>
<dbReference type="RefSeq" id="WP_304420189.1">
    <property type="nucleotide sequence ID" value="NZ_JANCMU010000001.1"/>
</dbReference>